<dbReference type="KEGG" id="mtp:Mthe_0748"/>
<dbReference type="AlphaFoldDB" id="A0B764"/>
<dbReference type="EMBL" id="CP000477">
    <property type="protein sequence ID" value="ABK14538.1"/>
    <property type="molecule type" value="Genomic_DNA"/>
</dbReference>
<reference evidence="1 2" key="1">
    <citation type="submission" date="2006-10" db="EMBL/GenBank/DDBJ databases">
        <title>Complete sequence of Methanosaeta thermophila PT.</title>
        <authorList>
            <consortium name="US DOE Joint Genome Institute"/>
            <person name="Copeland A."/>
            <person name="Lucas S."/>
            <person name="Lapidus A."/>
            <person name="Barry K."/>
            <person name="Detter J.C."/>
            <person name="Glavina del Rio T."/>
            <person name="Hammon N."/>
            <person name="Israni S."/>
            <person name="Pitluck S."/>
            <person name="Chain P."/>
            <person name="Malfatti S."/>
            <person name="Shin M."/>
            <person name="Vergez L."/>
            <person name="Schmutz J."/>
            <person name="Larimer F."/>
            <person name="Land M."/>
            <person name="Hauser L."/>
            <person name="Kyrpides N."/>
            <person name="Kim E."/>
            <person name="Smith K.S."/>
            <person name="Ingram-Smith C."/>
            <person name="Richardson P."/>
        </authorList>
    </citation>
    <scope>NUCLEOTIDE SEQUENCE [LARGE SCALE GENOMIC DNA]</scope>
    <source>
        <strain evidence="2">DSM 6194 / JCM 14653 / NBRC 101360 / PT</strain>
    </source>
</reference>
<dbReference type="InterPro" id="IPR002591">
    <property type="entry name" value="Phosphodiest/P_Trfase"/>
</dbReference>
<dbReference type="Pfam" id="PF01663">
    <property type="entry name" value="Phosphodiest"/>
    <property type="match status" value="1"/>
</dbReference>
<gene>
    <name evidence="1" type="ordered locus">Mthe_0748</name>
</gene>
<dbReference type="HOGENOM" id="CLU_1014141_0_0_2"/>
<keyword evidence="2" id="KW-1185">Reference proteome</keyword>
<evidence type="ECO:0000313" key="2">
    <source>
        <dbReference type="Proteomes" id="UP000000674"/>
    </source>
</evidence>
<dbReference type="Gene3D" id="3.40.720.10">
    <property type="entry name" value="Alkaline Phosphatase, subunit A"/>
    <property type="match status" value="1"/>
</dbReference>
<protein>
    <submittedName>
        <fullName evidence="1">Uncharacterized protein</fullName>
    </submittedName>
</protein>
<proteinExistence type="predicted"/>
<name>A0B764_METTP</name>
<dbReference type="OrthoDB" id="148092at2157"/>
<sequence length="259" mass="28268">MAVKTISNQNIMRTVSQIDIAPSIAKVLGFHLPHPDGRPIEEIGRWRCQRAILIIVDSLGYELYRSFLPHLRHMREIAASGFLFRALHVADHTSPAIASILSGLTPEHHGIYDTESAKRSPILSIPEMASSAGLRSAVIMEKGGAEVYDGLIEYIGAVPRTLPPDEFDHHICRLTLEALSTDPNLVVSYFIGLDKAAHNGLHLDGFVRAAVSIDAQVGKIFNRAGPETMMVIVGDHPVHAGHMKNDDDKNVALIIGKIA</sequence>
<organism evidence="1 2">
    <name type="scientific">Methanothrix thermoacetophila (strain DSM 6194 / JCM 14653 / NBRC 101360 / PT)</name>
    <name type="common">Methanosaeta thermophila</name>
    <dbReference type="NCBI Taxonomy" id="349307"/>
    <lineage>
        <taxon>Archaea</taxon>
        <taxon>Methanobacteriati</taxon>
        <taxon>Methanobacteriota</taxon>
        <taxon>Stenosarchaea group</taxon>
        <taxon>Methanomicrobia</taxon>
        <taxon>Methanotrichales</taxon>
        <taxon>Methanotrichaceae</taxon>
        <taxon>Methanothrix</taxon>
    </lineage>
</organism>
<dbReference type="Proteomes" id="UP000000674">
    <property type="component" value="Chromosome"/>
</dbReference>
<accession>A0B764</accession>
<dbReference type="SUPFAM" id="SSF53649">
    <property type="entry name" value="Alkaline phosphatase-like"/>
    <property type="match status" value="1"/>
</dbReference>
<dbReference type="InterPro" id="IPR017850">
    <property type="entry name" value="Alkaline_phosphatase_core_sf"/>
</dbReference>
<evidence type="ECO:0000313" key="1">
    <source>
        <dbReference type="EMBL" id="ABK14538.1"/>
    </source>
</evidence>